<gene>
    <name evidence="1" type="ORF">ACH5RR_030696</name>
</gene>
<proteinExistence type="predicted"/>
<dbReference type="PANTHER" id="PTHR13935">
    <property type="entry name" value="ACHAETE-SCUTE TRANSCRIPTION FACTOR-RELATED"/>
    <property type="match status" value="1"/>
</dbReference>
<accession>A0ABD2YVC9</accession>
<keyword evidence="2" id="KW-1185">Reference proteome</keyword>
<dbReference type="Gene3D" id="3.30.260.10">
    <property type="entry name" value="TCP-1-like chaperonin intermediate domain"/>
    <property type="match status" value="1"/>
</dbReference>
<dbReference type="InterPro" id="IPR027410">
    <property type="entry name" value="TCP-1-like_intermed_sf"/>
</dbReference>
<dbReference type="AlphaFoldDB" id="A0ABD2YVC9"/>
<reference evidence="1 2" key="1">
    <citation type="submission" date="2024-11" db="EMBL/GenBank/DDBJ databases">
        <title>A near-complete genome assembly of Cinchona calisaya.</title>
        <authorList>
            <person name="Lian D.C."/>
            <person name="Zhao X.W."/>
            <person name="Wei L."/>
        </authorList>
    </citation>
    <scope>NUCLEOTIDE SEQUENCE [LARGE SCALE GENOMIC DNA]</scope>
    <source>
        <tissue evidence="1">Nenye</tissue>
    </source>
</reference>
<protein>
    <submittedName>
        <fullName evidence="1">Uncharacterized protein</fullName>
    </submittedName>
</protein>
<sequence>MERRHADEAILCLVFCTSEGSYDLIQRLMPHVWAGQEPGVCDSRNREGQILHSIVLGTFNVGECEEHVGSYIGAASEMEVSEKKDRVTDASNAKLQLLLGHWENSFALTAVIMSCTHGIYALTTEASHDFINLLKKGSPNMNSNVDFGFVGAFAISMGKLSVPIVLDLSCDHVENIKARMEKLKARREKLRVEAGISETGSLVLPSIVVNENGSTLEVNLMSGLNNRFKLHEILRILEEEGARVLSANYSTSRDRILYTICSQAFSSRIGIDTSRVQERLKRLIISPAMTRRQLDRAGREKDTC</sequence>
<evidence type="ECO:0000313" key="2">
    <source>
        <dbReference type="Proteomes" id="UP001630127"/>
    </source>
</evidence>
<dbReference type="InterPro" id="IPR015660">
    <property type="entry name" value="MASH1/Ascl1a-like"/>
</dbReference>
<comment type="caution">
    <text evidence="1">The sequence shown here is derived from an EMBL/GenBank/DDBJ whole genome shotgun (WGS) entry which is preliminary data.</text>
</comment>
<organism evidence="1 2">
    <name type="scientific">Cinchona calisaya</name>
    <dbReference type="NCBI Taxonomy" id="153742"/>
    <lineage>
        <taxon>Eukaryota</taxon>
        <taxon>Viridiplantae</taxon>
        <taxon>Streptophyta</taxon>
        <taxon>Embryophyta</taxon>
        <taxon>Tracheophyta</taxon>
        <taxon>Spermatophyta</taxon>
        <taxon>Magnoliopsida</taxon>
        <taxon>eudicotyledons</taxon>
        <taxon>Gunneridae</taxon>
        <taxon>Pentapetalae</taxon>
        <taxon>asterids</taxon>
        <taxon>lamiids</taxon>
        <taxon>Gentianales</taxon>
        <taxon>Rubiaceae</taxon>
        <taxon>Cinchonoideae</taxon>
        <taxon>Cinchoneae</taxon>
        <taxon>Cinchona</taxon>
    </lineage>
</organism>
<name>A0ABD2YVC9_9GENT</name>
<evidence type="ECO:0000313" key="1">
    <source>
        <dbReference type="EMBL" id="KAL3511295.1"/>
    </source>
</evidence>
<dbReference type="Proteomes" id="UP001630127">
    <property type="component" value="Unassembled WGS sequence"/>
</dbReference>
<dbReference type="EMBL" id="JBJUIK010000012">
    <property type="protein sequence ID" value="KAL3511295.1"/>
    <property type="molecule type" value="Genomic_DNA"/>
</dbReference>
<dbReference type="GO" id="GO:0006355">
    <property type="term" value="P:regulation of DNA-templated transcription"/>
    <property type="evidence" value="ECO:0007669"/>
    <property type="project" value="UniProtKB-ARBA"/>
</dbReference>
<dbReference type="PANTHER" id="PTHR13935:SF46">
    <property type="entry name" value="TRANSCRIPTION FACTOR BHLH167-RELATED"/>
    <property type="match status" value="1"/>
</dbReference>